<dbReference type="AlphaFoldDB" id="A0A067Q7P5"/>
<dbReference type="Proteomes" id="UP000027265">
    <property type="component" value="Unassembled WGS sequence"/>
</dbReference>
<accession>A0A067Q7P5</accession>
<sequence>MEILKQRGLVKPSGQHPQVIRESMHVETRAGMFSCDLLGPLCSSLARCIHVRLGWIAACQNSRGHRKSPEEMVIVERWAYVVSGTRQARLDDTKAPVESMEVVTARLVSTGEITMIIRRNDTNDEPPRRLVGVGKALTPPCSKLQNGNTLTSPVMEHRLQREESNSSNFDLGSGDGTGLAGKSEKRFRIQMLRSKALVCVKWVVTNMSTARTHEQFVARLDQLLHR</sequence>
<name>A0A067Q7P5_9AGAM</name>
<gene>
    <name evidence="1" type="ORF">JAAARDRAFT_623764</name>
</gene>
<evidence type="ECO:0000313" key="2">
    <source>
        <dbReference type="Proteomes" id="UP000027265"/>
    </source>
</evidence>
<dbReference type="HOGENOM" id="CLU_1224930_0_0_1"/>
<dbReference type="EMBL" id="KL197715">
    <property type="protein sequence ID" value="KDQ59507.1"/>
    <property type="molecule type" value="Genomic_DNA"/>
</dbReference>
<proteinExistence type="predicted"/>
<protein>
    <submittedName>
        <fullName evidence="1">Uncharacterized protein</fullName>
    </submittedName>
</protein>
<reference evidence="2" key="1">
    <citation type="journal article" date="2014" name="Proc. Natl. Acad. Sci. U.S.A.">
        <title>Extensive sampling of basidiomycete genomes demonstrates inadequacy of the white-rot/brown-rot paradigm for wood decay fungi.</title>
        <authorList>
            <person name="Riley R."/>
            <person name="Salamov A.A."/>
            <person name="Brown D.W."/>
            <person name="Nagy L.G."/>
            <person name="Floudas D."/>
            <person name="Held B.W."/>
            <person name="Levasseur A."/>
            <person name="Lombard V."/>
            <person name="Morin E."/>
            <person name="Otillar R."/>
            <person name="Lindquist E.A."/>
            <person name="Sun H."/>
            <person name="LaButti K.M."/>
            <person name="Schmutz J."/>
            <person name="Jabbour D."/>
            <person name="Luo H."/>
            <person name="Baker S.E."/>
            <person name="Pisabarro A.G."/>
            <person name="Walton J.D."/>
            <person name="Blanchette R.A."/>
            <person name="Henrissat B."/>
            <person name="Martin F."/>
            <person name="Cullen D."/>
            <person name="Hibbett D.S."/>
            <person name="Grigoriev I.V."/>
        </authorList>
    </citation>
    <scope>NUCLEOTIDE SEQUENCE [LARGE SCALE GENOMIC DNA]</scope>
    <source>
        <strain evidence="2">MUCL 33604</strain>
    </source>
</reference>
<dbReference type="InParanoid" id="A0A067Q7P5"/>
<organism evidence="1 2">
    <name type="scientific">Jaapia argillacea MUCL 33604</name>
    <dbReference type="NCBI Taxonomy" id="933084"/>
    <lineage>
        <taxon>Eukaryota</taxon>
        <taxon>Fungi</taxon>
        <taxon>Dikarya</taxon>
        <taxon>Basidiomycota</taxon>
        <taxon>Agaricomycotina</taxon>
        <taxon>Agaricomycetes</taxon>
        <taxon>Agaricomycetidae</taxon>
        <taxon>Jaapiales</taxon>
        <taxon>Jaapiaceae</taxon>
        <taxon>Jaapia</taxon>
    </lineage>
</organism>
<keyword evidence="2" id="KW-1185">Reference proteome</keyword>
<evidence type="ECO:0000313" key="1">
    <source>
        <dbReference type="EMBL" id="KDQ59507.1"/>
    </source>
</evidence>